<dbReference type="Gene3D" id="3.30.1370.140">
    <property type="entry name" value="HupH hydrogenase expression protein, C-terminal domain"/>
    <property type="match status" value="2"/>
</dbReference>
<dbReference type="EMBL" id="OX458932">
    <property type="protein sequence ID" value="CAI9085900.1"/>
    <property type="molecule type" value="Genomic_DNA"/>
</dbReference>
<dbReference type="Proteomes" id="UP001161497">
    <property type="component" value="Chromosome"/>
</dbReference>
<dbReference type="InterPro" id="IPR006894">
    <property type="entry name" value="HupH_Hydgase_express_prot_C"/>
</dbReference>
<reference evidence="3" key="1">
    <citation type="submission" date="2023-03" db="EMBL/GenBank/DDBJ databases">
        <authorList>
            <person name="Cremers G."/>
            <person name="Picone N."/>
        </authorList>
    </citation>
    <scope>NUCLEOTIDE SEQUENCE</scope>
    <source>
        <strain evidence="3">Sample_alias</strain>
    </source>
</reference>
<dbReference type="Pfam" id="PF04809">
    <property type="entry name" value="HupH_C"/>
    <property type="match status" value="1"/>
</dbReference>
<evidence type="ECO:0000313" key="3">
    <source>
        <dbReference type="EMBL" id="CAI9085900.1"/>
    </source>
</evidence>
<keyword evidence="4" id="KW-1185">Reference proteome</keyword>
<protein>
    <submittedName>
        <fullName evidence="3">HupH hydrogenase expression protein</fullName>
    </submittedName>
</protein>
<sequence length="244" mass="27503">MVGGLFGMIDRRLRKMQTLLEKIFYSFLKAKSGKESEKISLSTPTDIKSVANFLSVGEVEITIDEPFPLLIFETQILGLWAVCLSNQLQWLEVGQLPSVLLKTQRSLPPIPKFSLKELAPFSGGLMNSPYLLVEINRLATDYEIEKKPQVIQLSLLPLSLKDKEFLESTLGLGKTLIRIKGYGDCLIKNSQYKNIWWIEHFNSAGKSLLQAIEIDEVPAIVKAAREDLDGSILRIQKLQQELSI</sequence>
<dbReference type="InterPro" id="IPR038527">
    <property type="entry name" value="HupH_C_sf"/>
</dbReference>
<accession>A0ABM9IDX8</accession>
<organism evidence="3 4">
    <name type="scientific">Candidatus Methylacidiphilum fumarolicum</name>
    <dbReference type="NCBI Taxonomy" id="591154"/>
    <lineage>
        <taxon>Bacteria</taxon>
        <taxon>Pseudomonadati</taxon>
        <taxon>Verrucomicrobiota</taxon>
        <taxon>Methylacidiphilae</taxon>
        <taxon>Methylacidiphilales</taxon>
        <taxon>Methylacidiphilaceae</taxon>
        <taxon>Methylacidiphilum (ex Ratnadevi et al. 2023)</taxon>
    </lineage>
</organism>
<evidence type="ECO:0000256" key="1">
    <source>
        <dbReference type="ARBA" id="ARBA00010832"/>
    </source>
</evidence>
<name>A0ABM9IDX8_9BACT</name>
<evidence type="ECO:0000313" key="4">
    <source>
        <dbReference type="Proteomes" id="UP001161497"/>
    </source>
</evidence>
<evidence type="ECO:0000259" key="2">
    <source>
        <dbReference type="Pfam" id="PF04809"/>
    </source>
</evidence>
<feature type="domain" description="HupH hydrogenase expression protein C-terminal" evidence="2">
    <location>
        <begin position="125"/>
        <end position="239"/>
    </location>
</feature>
<gene>
    <name evidence="3" type="ORF">MFUM_1562</name>
</gene>
<comment type="similarity">
    <text evidence="1">Belongs to the HupH/HyaF family.</text>
</comment>
<proteinExistence type="inferred from homology"/>